<organism evidence="2 3">
    <name type="scientific">Cesiribacter andamanensis AMV16</name>
    <dbReference type="NCBI Taxonomy" id="1279009"/>
    <lineage>
        <taxon>Bacteria</taxon>
        <taxon>Pseudomonadati</taxon>
        <taxon>Bacteroidota</taxon>
        <taxon>Cytophagia</taxon>
        <taxon>Cytophagales</taxon>
        <taxon>Cesiribacteraceae</taxon>
        <taxon>Cesiribacter</taxon>
    </lineage>
</organism>
<protein>
    <submittedName>
        <fullName evidence="2">2Fe-2S ferredoxin-5</fullName>
    </submittedName>
</protein>
<name>M7NPH4_9BACT</name>
<comment type="caution">
    <text evidence="2">The sequence shown here is derived from an EMBL/GenBank/DDBJ whole genome shotgun (WGS) entry which is preliminary data.</text>
</comment>
<gene>
    <name evidence="2" type="primary">fdx5</name>
    <name evidence="2" type="ORF">ADICEAN_01217</name>
</gene>
<accession>M7NPH4</accession>
<dbReference type="STRING" id="1279009.ADICEAN_01217"/>
<dbReference type="Gene3D" id="3.10.20.30">
    <property type="match status" value="1"/>
</dbReference>
<dbReference type="Pfam" id="PF00111">
    <property type="entry name" value="Fer2"/>
    <property type="match status" value="1"/>
</dbReference>
<dbReference type="InterPro" id="IPR036010">
    <property type="entry name" value="2Fe-2S_ferredoxin-like_sf"/>
</dbReference>
<evidence type="ECO:0000313" key="3">
    <source>
        <dbReference type="Proteomes" id="UP000011910"/>
    </source>
</evidence>
<evidence type="ECO:0000259" key="1">
    <source>
        <dbReference type="PROSITE" id="PS51085"/>
    </source>
</evidence>
<dbReference type="EMBL" id="AODQ01000021">
    <property type="protein sequence ID" value="EMR03620.1"/>
    <property type="molecule type" value="Genomic_DNA"/>
</dbReference>
<dbReference type="CDD" id="cd00207">
    <property type="entry name" value="fer2"/>
    <property type="match status" value="1"/>
</dbReference>
<dbReference type="eggNOG" id="COG0633">
    <property type="taxonomic scope" value="Bacteria"/>
</dbReference>
<evidence type="ECO:0000313" key="2">
    <source>
        <dbReference type="EMBL" id="EMR03620.1"/>
    </source>
</evidence>
<dbReference type="PROSITE" id="PS51085">
    <property type="entry name" value="2FE2S_FER_2"/>
    <property type="match status" value="1"/>
</dbReference>
<sequence length="108" mass="11876">MPSVTIQNLANKTVVLPPSVQSILQAFGQEGIDWMQACGQKGRCTTCKMQVLEGEEHLSSLSDNELRMQQLGRLPDGYRLACQCTASGGDVLVRVPNVNKLPHMQYTD</sequence>
<dbReference type="InterPro" id="IPR012675">
    <property type="entry name" value="Beta-grasp_dom_sf"/>
</dbReference>
<dbReference type="GO" id="GO:0051536">
    <property type="term" value="F:iron-sulfur cluster binding"/>
    <property type="evidence" value="ECO:0007669"/>
    <property type="project" value="InterPro"/>
</dbReference>
<proteinExistence type="predicted"/>
<dbReference type="RefSeq" id="WP_009194617.1">
    <property type="nucleotide sequence ID" value="NZ_AODQ01000021.1"/>
</dbReference>
<dbReference type="AlphaFoldDB" id="M7NPH4"/>
<reference evidence="2 3" key="1">
    <citation type="journal article" date="2013" name="Genome Announc.">
        <title>Draft Genome Sequence of Cesiribacter andamanensis Strain AMV16T, Isolated from a Soil Sample from a Mud Volcano in the Andaman Islands, India.</title>
        <authorList>
            <person name="Shivaji S."/>
            <person name="Ara S."/>
            <person name="Begum Z."/>
            <person name="Srinivas T.N."/>
            <person name="Singh A."/>
            <person name="Kumar Pinnaka A."/>
        </authorList>
    </citation>
    <scope>NUCLEOTIDE SEQUENCE [LARGE SCALE GENOMIC DNA]</scope>
    <source>
        <strain evidence="2 3">AMV16</strain>
    </source>
</reference>
<feature type="domain" description="2Fe-2S ferredoxin-type" evidence="1">
    <location>
        <begin position="2"/>
        <end position="99"/>
    </location>
</feature>
<dbReference type="InterPro" id="IPR001041">
    <property type="entry name" value="2Fe-2S_ferredoxin-type"/>
</dbReference>
<keyword evidence="3" id="KW-1185">Reference proteome</keyword>
<dbReference type="SUPFAM" id="SSF54292">
    <property type="entry name" value="2Fe-2S ferredoxin-like"/>
    <property type="match status" value="1"/>
</dbReference>
<dbReference type="Proteomes" id="UP000011910">
    <property type="component" value="Unassembled WGS sequence"/>
</dbReference>
<dbReference type="OrthoDB" id="9799640at2"/>